<evidence type="ECO:0000313" key="2">
    <source>
        <dbReference type="Proteomes" id="UP001500171"/>
    </source>
</evidence>
<dbReference type="RefSeq" id="WP_345489247.1">
    <property type="nucleotide sequence ID" value="NZ_BAABHY010000001.1"/>
</dbReference>
<protein>
    <recommendedName>
        <fullName evidence="3">Immunity protein 17</fullName>
    </recommendedName>
</protein>
<gene>
    <name evidence="1" type="ORF">GCM10023211_08990</name>
</gene>
<keyword evidence="2" id="KW-1185">Reference proteome</keyword>
<evidence type="ECO:0008006" key="3">
    <source>
        <dbReference type="Google" id="ProtNLM"/>
    </source>
</evidence>
<reference evidence="2" key="1">
    <citation type="journal article" date="2019" name="Int. J. Syst. Evol. Microbiol.">
        <title>The Global Catalogue of Microorganisms (GCM) 10K type strain sequencing project: providing services to taxonomists for standard genome sequencing and annotation.</title>
        <authorList>
            <consortium name="The Broad Institute Genomics Platform"/>
            <consortium name="The Broad Institute Genome Sequencing Center for Infectious Disease"/>
            <person name="Wu L."/>
            <person name="Ma J."/>
        </authorList>
    </citation>
    <scope>NUCLEOTIDE SEQUENCE [LARGE SCALE GENOMIC DNA]</scope>
    <source>
        <strain evidence="2">JCM 18050</strain>
    </source>
</reference>
<organism evidence="1 2">
    <name type="scientific">Orbus sasakiae</name>
    <dbReference type="NCBI Taxonomy" id="1078475"/>
    <lineage>
        <taxon>Bacteria</taxon>
        <taxon>Pseudomonadati</taxon>
        <taxon>Pseudomonadota</taxon>
        <taxon>Gammaproteobacteria</taxon>
        <taxon>Orbales</taxon>
        <taxon>Orbaceae</taxon>
        <taxon>Orbus</taxon>
    </lineage>
</organism>
<dbReference type="Proteomes" id="UP001500171">
    <property type="component" value="Unassembled WGS sequence"/>
</dbReference>
<dbReference type="EMBL" id="BAABHY010000001">
    <property type="protein sequence ID" value="GAA5107641.1"/>
    <property type="molecule type" value="Genomic_DNA"/>
</dbReference>
<evidence type="ECO:0000313" key="1">
    <source>
        <dbReference type="EMBL" id="GAA5107641.1"/>
    </source>
</evidence>
<comment type="caution">
    <text evidence="1">The sequence shown here is derived from an EMBL/GenBank/DDBJ whole genome shotgun (WGS) entry which is preliminary data.</text>
</comment>
<accession>A0ABP9N2E2</accession>
<proteinExistence type="predicted"/>
<name>A0ABP9N2E2_9GAMM</name>
<sequence>MTNKIDFDCEVEIQTTCLHKEYIGDKGIVVGISEEDGITYGYGIVLKGKDIVTYFDKQDVKPTGRKFNRDDYY</sequence>